<keyword evidence="2" id="KW-1185">Reference proteome</keyword>
<proteinExistence type="predicted"/>
<dbReference type="SUPFAM" id="SSF64182">
    <property type="entry name" value="DHH phosphoesterases"/>
    <property type="match status" value="1"/>
</dbReference>
<evidence type="ECO:0000313" key="1">
    <source>
        <dbReference type="EMBL" id="CAK9076714.1"/>
    </source>
</evidence>
<comment type="caution">
    <text evidence="1">The sequence shown here is derived from an EMBL/GenBank/DDBJ whole genome shotgun (WGS) entry which is preliminary data.</text>
</comment>
<accession>A0ABP0PNZ3</accession>
<evidence type="ECO:0000313" key="2">
    <source>
        <dbReference type="Proteomes" id="UP001642484"/>
    </source>
</evidence>
<organism evidence="1 2">
    <name type="scientific">Durusdinium trenchii</name>
    <dbReference type="NCBI Taxonomy" id="1381693"/>
    <lineage>
        <taxon>Eukaryota</taxon>
        <taxon>Sar</taxon>
        <taxon>Alveolata</taxon>
        <taxon>Dinophyceae</taxon>
        <taxon>Suessiales</taxon>
        <taxon>Symbiodiniaceae</taxon>
        <taxon>Durusdinium</taxon>
    </lineage>
</organism>
<gene>
    <name evidence="1" type="ORF">CCMP2556_LOCUS37801</name>
</gene>
<dbReference type="InterPro" id="IPR038763">
    <property type="entry name" value="DHH_sf"/>
</dbReference>
<dbReference type="PANTHER" id="PTHR46922:SF4">
    <property type="entry name" value="DHHA1 DOMAIN PROTEIN"/>
    <property type="match status" value="1"/>
</dbReference>
<dbReference type="Proteomes" id="UP001642484">
    <property type="component" value="Unassembled WGS sequence"/>
</dbReference>
<sequence>MCAWRTFRPLSAGLHYRPASALVVASYVGAREQKESKCWSLWGSYDVGVLAGKEGSLLSSLPLKEKAVIPDQVDMVIFHGNCPDGFAAAFAAYLRRGKDCEYVGIGHGNKRLPANVDGKTIAIVDFSFDKDTMEELRRRAKGVIVLDHHASAQEALATFPEENKVFEMKMSGATLSWDFFHGQFTKQSCPLLFRYIEDKDIWRWTMKRSKEFSAAQELELPIPAPGLLEDPDLAFKPWMQIYKGGERGLDAMLTRGTSIVAYQDSLIKAQARSAKVRRLKAVPDQKAFVVNATVLPSELGNELAKRGVEEGVSYVMCVKYLPGFKPGEGSWSISLRSLFGSNDAAADVSEIARKFGGGGHRAALQKPALQASDCRRIMKKKVRTVQNGSRLLPETS</sequence>
<dbReference type="Gene3D" id="3.10.310.30">
    <property type="match status" value="1"/>
</dbReference>
<dbReference type="PANTHER" id="PTHR46922">
    <property type="entry name" value="DHHA1 DOMAIN PROTEIN"/>
    <property type="match status" value="1"/>
</dbReference>
<reference evidence="1 2" key="1">
    <citation type="submission" date="2024-02" db="EMBL/GenBank/DDBJ databases">
        <authorList>
            <person name="Chen Y."/>
            <person name="Shah S."/>
            <person name="Dougan E. K."/>
            <person name="Thang M."/>
            <person name="Chan C."/>
        </authorList>
    </citation>
    <scope>NUCLEOTIDE SEQUENCE [LARGE SCALE GENOMIC DNA]</scope>
</reference>
<protein>
    <recommendedName>
        <fullName evidence="3">DHHA1 domain-containing protein</fullName>
    </recommendedName>
</protein>
<name>A0ABP0PNZ3_9DINO</name>
<dbReference type="EMBL" id="CAXAMN010023317">
    <property type="protein sequence ID" value="CAK9076714.1"/>
    <property type="molecule type" value="Genomic_DNA"/>
</dbReference>
<evidence type="ECO:0008006" key="3">
    <source>
        <dbReference type="Google" id="ProtNLM"/>
    </source>
</evidence>